<keyword evidence="2" id="KW-1185">Reference proteome</keyword>
<evidence type="ECO:0000313" key="2">
    <source>
        <dbReference type="Proteomes" id="UP000309997"/>
    </source>
</evidence>
<sequence length="123" mass="13351">VEPTVAHVAVEQTMTTSCSSFECIAATEICNAKLQYSPTFAMSPEMTPELYVHTCLLIITCDDLCILGKLALKEFNIEDEAGDAGIALVMTFIATVTHHSLKTRLYWAGTGTTGIYGQIQRSS</sequence>
<name>A0ACC4AER2_POPAL</name>
<protein>
    <submittedName>
        <fullName evidence="1">Uncharacterized protein</fullName>
    </submittedName>
</protein>
<accession>A0ACC4AER2</accession>
<dbReference type="Proteomes" id="UP000309997">
    <property type="component" value="Unassembled WGS sequence"/>
</dbReference>
<feature type="non-terminal residue" evidence="1">
    <location>
        <position position="1"/>
    </location>
</feature>
<dbReference type="EMBL" id="RCHU02000019">
    <property type="protein sequence ID" value="KAL3564639.1"/>
    <property type="molecule type" value="Genomic_DNA"/>
</dbReference>
<comment type="caution">
    <text evidence="1">The sequence shown here is derived from an EMBL/GenBank/DDBJ whole genome shotgun (WGS) entry which is preliminary data.</text>
</comment>
<reference evidence="1 2" key="1">
    <citation type="journal article" date="2024" name="Plant Biotechnol. J.">
        <title>Genome and CRISPR/Cas9 system of a widespread forest tree (Populus alba) in the world.</title>
        <authorList>
            <person name="Liu Y.J."/>
            <person name="Jiang P.F."/>
            <person name="Han X.M."/>
            <person name="Li X.Y."/>
            <person name="Wang H.M."/>
            <person name="Wang Y.J."/>
            <person name="Wang X.X."/>
            <person name="Zeng Q.Y."/>
        </authorList>
    </citation>
    <scope>NUCLEOTIDE SEQUENCE [LARGE SCALE GENOMIC DNA]</scope>
    <source>
        <strain evidence="2">cv. PAL-ZL1</strain>
    </source>
</reference>
<proteinExistence type="predicted"/>
<evidence type="ECO:0000313" key="1">
    <source>
        <dbReference type="EMBL" id="KAL3564639.1"/>
    </source>
</evidence>
<gene>
    <name evidence="1" type="ORF">D5086_032685</name>
</gene>
<organism evidence="1 2">
    <name type="scientific">Populus alba</name>
    <name type="common">White poplar</name>
    <dbReference type="NCBI Taxonomy" id="43335"/>
    <lineage>
        <taxon>Eukaryota</taxon>
        <taxon>Viridiplantae</taxon>
        <taxon>Streptophyta</taxon>
        <taxon>Embryophyta</taxon>
        <taxon>Tracheophyta</taxon>
        <taxon>Spermatophyta</taxon>
        <taxon>Magnoliopsida</taxon>
        <taxon>eudicotyledons</taxon>
        <taxon>Gunneridae</taxon>
        <taxon>Pentapetalae</taxon>
        <taxon>rosids</taxon>
        <taxon>fabids</taxon>
        <taxon>Malpighiales</taxon>
        <taxon>Salicaceae</taxon>
        <taxon>Saliceae</taxon>
        <taxon>Populus</taxon>
    </lineage>
</organism>